<name>A0A4P2QMN3_SORCE</name>
<evidence type="ECO:0000313" key="2">
    <source>
        <dbReference type="Proteomes" id="UP000295497"/>
    </source>
</evidence>
<dbReference type="SUPFAM" id="SSF48452">
    <property type="entry name" value="TPR-like"/>
    <property type="match status" value="1"/>
</dbReference>
<dbReference type="PANTHER" id="PTHR45588">
    <property type="entry name" value="TPR DOMAIN-CONTAINING PROTEIN"/>
    <property type="match status" value="1"/>
</dbReference>
<evidence type="ECO:0000313" key="1">
    <source>
        <dbReference type="EMBL" id="AUX31146.1"/>
    </source>
</evidence>
<proteinExistence type="predicted"/>
<dbReference type="InterPro" id="IPR011990">
    <property type="entry name" value="TPR-like_helical_dom_sf"/>
</dbReference>
<dbReference type="PANTHER" id="PTHR45588:SF1">
    <property type="entry name" value="WW DOMAIN-CONTAINING PROTEIN"/>
    <property type="match status" value="1"/>
</dbReference>
<evidence type="ECO:0008006" key="3">
    <source>
        <dbReference type="Google" id="ProtNLM"/>
    </source>
</evidence>
<organism evidence="1 2">
    <name type="scientific">Sorangium cellulosum</name>
    <name type="common">Polyangium cellulosum</name>
    <dbReference type="NCBI Taxonomy" id="56"/>
    <lineage>
        <taxon>Bacteria</taxon>
        <taxon>Pseudomonadati</taxon>
        <taxon>Myxococcota</taxon>
        <taxon>Polyangia</taxon>
        <taxon>Polyangiales</taxon>
        <taxon>Polyangiaceae</taxon>
        <taxon>Sorangium</taxon>
    </lineage>
</organism>
<gene>
    <name evidence="1" type="ORF">SOCE836_032710</name>
</gene>
<dbReference type="AlphaFoldDB" id="A0A4P2QMN3"/>
<protein>
    <recommendedName>
        <fullName evidence="3">Tetratricopeptide repeat protein</fullName>
    </recommendedName>
</protein>
<dbReference type="Gene3D" id="1.25.40.10">
    <property type="entry name" value="Tetratricopeptide repeat domain"/>
    <property type="match status" value="1"/>
</dbReference>
<reference evidence="1 2" key="1">
    <citation type="submission" date="2015-09" db="EMBL/GenBank/DDBJ databases">
        <title>Sorangium comparison.</title>
        <authorList>
            <person name="Zaburannyi N."/>
            <person name="Bunk B."/>
            <person name="Overmann J."/>
            <person name="Mueller R."/>
        </authorList>
    </citation>
    <scope>NUCLEOTIDE SEQUENCE [LARGE SCALE GENOMIC DNA]</scope>
    <source>
        <strain evidence="1 2">So ce836</strain>
    </source>
</reference>
<dbReference type="Proteomes" id="UP000295497">
    <property type="component" value="Chromosome"/>
</dbReference>
<accession>A0A4P2QMN3</accession>
<dbReference type="EMBL" id="CP012672">
    <property type="protein sequence ID" value="AUX31146.1"/>
    <property type="molecule type" value="Genomic_DNA"/>
</dbReference>
<dbReference type="RefSeq" id="WP_207217864.1">
    <property type="nucleotide sequence ID" value="NZ_CP012672.1"/>
</dbReference>
<sequence>MDLRRNRAKDLLEIASLVLESQIASERGQAGAAVRMLQAAVRVEDTLRYFEPPDWPEPVRHTLGAALLTAGRPRDTEAAYREDLARNPDNGWSLSGLEQSLRAQGREEESAAAHERFERAFARADVQLSGSRP</sequence>